<gene>
    <name evidence="1" type="ORF">VNI00_017719</name>
</gene>
<sequence length="455" mass="49761">MSAGSNTLCESSQVVSESFIRGLGGTEGVAELLNKDLLLNQDRLQKELAVKDEALRNMQKLLSEIDAASPRRPRLEGSELVGSLIGLLFTLADEVYSNIFLEKMFKTRGPSFHAFPSLFTSNDWESNTDGKTQLILSMLRMATGLHVLSLRAQCGIESFVTYSASCRLDIIMAYDENLRTCHHCESLAVMSTSVSPVVSGSPLPAIAKSVRSSAKAKLSRKDEPLPSATEEPPVEVSFVDPSEIPLLLDMPWATDYIFDRGVRCLLLPTDLRVMATSLLQELSRARDTNGTCRAVLENKARLYDNQKSVGSLSTILFGFRFLDIACSLKRSADLASKACDSETLRLRPLKDKTMLVGSSGKLRGVASLCESTQGWPRVLRQLHSCMQLDGGSVQPISQASEAVDDPSRRLLATAFRLLDAVTTGDVTSTVNKARCNLDAAAFMSNFMFRVSKQVS</sequence>
<organism evidence="1 2">
    <name type="scientific">Paramarasmius palmivorus</name>
    <dbReference type="NCBI Taxonomy" id="297713"/>
    <lineage>
        <taxon>Eukaryota</taxon>
        <taxon>Fungi</taxon>
        <taxon>Dikarya</taxon>
        <taxon>Basidiomycota</taxon>
        <taxon>Agaricomycotina</taxon>
        <taxon>Agaricomycetes</taxon>
        <taxon>Agaricomycetidae</taxon>
        <taxon>Agaricales</taxon>
        <taxon>Marasmiineae</taxon>
        <taxon>Marasmiaceae</taxon>
        <taxon>Paramarasmius</taxon>
    </lineage>
</organism>
<comment type="caution">
    <text evidence="1">The sequence shown here is derived from an EMBL/GenBank/DDBJ whole genome shotgun (WGS) entry which is preliminary data.</text>
</comment>
<evidence type="ECO:0000313" key="1">
    <source>
        <dbReference type="EMBL" id="KAK7020590.1"/>
    </source>
</evidence>
<dbReference type="Proteomes" id="UP001383192">
    <property type="component" value="Unassembled WGS sequence"/>
</dbReference>
<protein>
    <submittedName>
        <fullName evidence="1">Uncharacterized protein</fullName>
    </submittedName>
</protein>
<keyword evidence="2" id="KW-1185">Reference proteome</keyword>
<dbReference type="AlphaFoldDB" id="A0AAW0B503"/>
<dbReference type="EMBL" id="JAYKXP010000186">
    <property type="protein sequence ID" value="KAK7020590.1"/>
    <property type="molecule type" value="Genomic_DNA"/>
</dbReference>
<proteinExistence type="predicted"/>
<evidence type="ECO:0000313" key="2">
    <source>
        <dbReference type="Proteomes" id="UP001383192"/>
    </source>
</evidence>
<accession>A0AAW0B503</accession>
<name>A0AAW0B503_9AGAR</name>
<reference evidence="1 2" key="1">
    <citation type="submission" date="2024-01" db="EMBL/GenBank/DDBJ databases">
        <title>A draft genome for a cacao thread blight-causing isolate of Paramarasmius palmivorus.</title>
        <authorList>
            <person name="Baruah I.K."/>
            <person name="Bukari Y."/>
            <person name="Amoako-Attah I."/>
            <person name="Meinhardt L.W."/>
            <person name="Bailey B.A."/>
            <person name="Cohen S.P."/>
        </authorList>
    </citation>
    <scope>NUCLEOTIDE SEQUENCE [LARGE SCALE GENOMIC DNA]</scope>
    <source>
        <strain evidence="1 2">GH-12</strain>
    </source>
</reference>